<name>A0ABT6VX72_9ACTN</name>
<reference evidence="2 3" key="1">
    <citation type="submission" date="2023-05" db="EMBL/GenBank/DDBJ databases">
        <title>Streptantibioticus silvisoli sp. nov., acidotolerant actinomycetes 1 from pine litter.</title>
        <authorList>
            <person name="Swiecimska M."/>
            <person name="Golinska P."/>
            <person name="Sangal V."/>
            <person name="Wachnowicz B."/>
            <person name="Goodfellow M."/>
        </authorList>
    </citation>
    <scope>NUCLEOTIDE SEQUENCE [LARGE SCALE GENOMIC DNA]</scope>
    <source>
        <strain evidence="2 3">SL54</strain>
    </source>
</reference>
<accession>A0ABT6VX72</accession>
<dbReference type="EMBL" id="JAAGKO020000003">
    <property type="protein sequence ID" value="MDI5961866.1"/>
    <property type="molecule type" value="Genomic_DNA"/>
</dbReference>
<protein>
    <submittedName>
        <fullName evidence="2">ATP-grasp domain-containing protein</fullName>
    </submittedName>
</protein>
<sequence length="281" mass="30300">MFVHCADPLAPRRADPHYAGEVAAGGVLIDHDALLAGDTAGAVARVRRGAGPAWYRGWMMPSDRYAALWEALAERGVTLLTSPEHYRRAHELPGWYGVFGGATPVSAWLPLSSGRAPDAGSLAAVARRLGGGPGIVKDYVKSRKHEWHEACYVPDLADTDQLTRVATRFVELQEEYLTGGLVLRRFEEFDGTGEARVWWVDGEPVLTTPHPDAPEQRPVPELGFVAPLVAALGCRFLTTDLARRTDGVWRVVEAGDGGVSDLPRCTAADPLMRALAAAATT</sequence>
<gene>
    <name evidence="2" type="ORF">POF43_003870</name>
</gene>
<evidence type="ECO:0000313" key="3">
    <source>
        <dbReference type="Proteomes" id="UP001156398"/>
    </source>
</evidence>
<dbReference type="Proteomes" id="UP001156398">
    <property type="component" value="Unassembled WGS sequence"/>
</dbReference>
<evidence type="ECO:0000259" key="1">
    <source>
        <dbReference type="Pfam" id="PF14243"/>
    </source>
</evidence>
<proteinExistence type="predicted"/>
<keyword evidence="3" id="KW-1185">Reference proteome</keyword>
<feature type="domain" description="ATP-grasp" evidence="1">
    <location>
        <begin position="129"/>
        <end position="275"/>
    </location>
</feature>
<dbReference type="InterPro" id="IPR025643">
    <property type="entry name" value="R2K_3"/>
</dbReference>
<dbReference type="RefSeq" id="WP_271323959.1">
    <property type="nucleotide sequence ID" value="NZ_JAAGKO020000003.1"/>
</dbReference>
<evidence type="ECO:0000313" key="2">
    <source>
        <dbReference type="EMBL" id="MDI5961866.1"/>
    </source>
</evidence>
<dbReference type="Pfam" id="PF14243">
    <property type="entry name" value="R2K_3"/>
    <property type="match status" value="1"/>
</dbReference>
<comment type="caution">
    <text evidence="2">The sequence shown here is derived from an EMBL/GenBank/DDBJ whole genome shotgun (WGS) entry which is preliminary data.</text>
</comment>
<organism evidence="2 3">
    <name type="scientific">Streptantibioticus silvisoli</name>
    <dbReference type="NCBI Taxonomy" id="2705255"/>
    <lineage>
        <taxon>Bacteria</taxon>
        <taxon>Bacillati</taxon>
        <taxon>Actinomycetota</taxon>
        <taxon>Actinomycetes</taxon>
        <taxon>Kitasatosporales</taxon>
        <taxon>Streptomycetaceae</taxon>
        <taxon>Streptantibioticus</taxon>
    </lineage>
</organism>